<sequence>MHGSQVSVAYQGISGAYNEATTGKASPKCQVIPCDQFKVAWHFKQWSSGSPIRPSCLSRTRWGYTTPRPPLPARLAQSEGVPEPCHCYPQALSQCELTLNKMGLNVVQEAVDDMVGVAEFVATNNLRSTMAIASARAVELYGLEVLANGIQDDSSNPIIPRTDCPFKTNIVFAHDKGTSVLFKVLSAFAFRYISLMKIESQPHRNCPIRLVDDANMGTTKHFEYMFYMDSEASMVEVRAQNALAEVQKHDA</sequence>
<dbReference type="GO" id="GO:0004664">
    <property type="term" value="F:prephenate dehydratase activity"/>
    <property type="evidence" value="ECO:0007669"/>
    <property type="project" value="InterPro"/>
</dbReference>
<dbReference type="SUPFAM" id="SSF55021">
    <property type="entry name" value="ACT-like"/>
    <property type="match status" value="1"/>
</dbReference>
<dbReference type="Gene3D" id="3.40.190.10">
    <property type="entry name" value="Periplasmic binding protein-like II"/>
    <property type="match status" value="1"/>
</dbReference>
<evidence type="ECO:0000256" key="5">
    <source>
        <dbReference type="ARBA" id="ARBA00029440"/>
    </source>
</evidence>
<dbReference type="EMBL" id="DUZY01000001">
    <property type="protein sequence ID" value="DAD23486.1"/>
    <property type="molecule type" value="Genomic_DNA"/>
</dbReference>
<dbReference type="Proteomes" id="UP000607653">
    <property type="component" value="Unassembled WGS sequence"/>
</dbReference>
<dbReference type="GO" id="GO:0009094">
    <property type="term" value="P:L-phenylalanine biosynthetic process"/>
    <property type="evidence" value="ECO:0007669"/>
    <property type="project" value="UniProtKB-KW"/>
</dbReference>
<reference evidence="7 8" key="1">
    <citation type="journal article" date="2020" name="Mol. Biol. Evol.">
        <title>Distinct Expression and Methylation Patterns for Genes with Different Fates following a Single Whole-Genome Duplication in Flowering Plants.</title>
        <authorList>
            <person name="Shi T."/>
            <person name="Rahmani R.S."/>
            <person name="Gugger P.F."/>
            <person name="Wang M."/>
            <person name="Li H."/>
            <person name="Zhang Y."/>
            <person name="Li Z."/>
            <person name="Wang Q."/>
            <person name="Van de Peer Y."/>
            <person name="Marchal K."/>
            <person name="Chen J."/>
        </authorList>
    </citation>
    <scope>NUCLEOTIDE SEQUENCE [LARGE SCALE GENOMIC DNA]</scope>
    <source>
        <tissue evidence="7">Leaf</tissue>
    </source>
</reference>
<proteinExistence type="predicted"/>
<evidence type="ECO:0000256" key="4">
    <source>
        <dbReference type="ARBA" id="ARBA00023239"/>
    </source>
</evidence>
<dbReference type="Pfam" id="PF00800">
    <property type="entry name" value="PDT"/>
    <property type="match status" value="1"/>
</dbReference>
<keyword evidence="4" id="KW-0456">Lyase</keyword>
<keyword evidence="1" id="KW-0028">Amino-acid biosynthesis</keyword>
<dbReference type="CDD" id="cd04905">
    <property type="entry name" value="ACT_CM-PDT"/>
    <property type="match status" value="1"/>
</dbReference>
<keyword evidence="8" id="KW-1185">Reference proteome</keyword>
<name>A0A822XWU8_NELNU</name>
<keyword evidence="2" id="KW-0057">Aromatic amino acid biosynthesis</keyword>
<comment type="caution">
    <text evidence="7">The sequence shown here is derived from an EMBL/GenBank/DDBJ whole genome shotgun (WGS) entry which is preliminary data.</text>
</comment>
<dbReference type="SUPFAM" id="SSF53850">
    <property type="entry name" value="Periplasmic binding protein-like II"/>
    <property type="match status" value="1"/>
</dbReference>
<dbReference type="PANTHER" id="PTHR21022">
    <property type="entry name" value="PREPHENATE DEHYDRATASE P PROTEIN"/>
    <property type="match status" value="1"/>
</dbReference>
<protein>
    <recommendedName>
        <fullName evidence="6">Prephenate dehydratase domain-containing protein</fullName>
    </recommendedName>
</protein>
<evidence type="ECO:0000256" key="3">
    <source>
        <dbReference type="ARBA" id="ARBA00023222"/>
    </source>
</evidence>
<dbReference type="PANTHER" id="PTHR21022:SF19">
    <property type="entry name" value="PREPHENATE DEHYDRATASE-RELATED"/>
    <property type="match status" value="1"/>
</dbReference>
<evidence type="ECO:0000313" key="7">
    <source>
        <dbReference type="EMBL" id="DAD23486.1"/>
    </source>
</evidence>
<keyword evidence="3" id="KW-0584">Phenylalanine biosynthesis</keyword>
<dbReference type="AlphaFoldDB" id="A0A822XWU8"/>
<accession>A0A822XWU8</accession>
<organism evidence="7 8">
    <name type="scientific">Nelumbo nucifera</name>
    <name type="common">Sacred lotus</name>
    <dbReference type="NCBI Taxonomy" id="4432"/>
    <lineage>
        <taxon>Eukaryota</taxon>
        <taxon>Viridiplantae</taxon>
        <taxon>Streptophyta</taxon>
        <taxon>Embryophyta</taxon>
        <taxon>Tracheophyta</taxon>
        <taxon>Spermatophyta</taxon>
        <taxon>Magnoliopsida</taxon>
        <taxon>Proteales</taxon>
        <taxon>Nelumbonaceae</taxon>
        <taxon>Nelumbo</taxon>
    </lineage>
</organism>
<evidence type="ECO:0000313" key="8">
    <source>
        <dbReference type="Proteomes" id="UP000607653"/>
    </source>
</evidence>
<dbReference type="InterPro" id="IPR001086">
    <property type="entry name" value="Preph_deHydtase"/>
</dbReference>
<dbReference type="Gene3D" id="3.30.70.260">
    <property type="match status" value="1"/>
</dbReference>
<evidence type="ECO:0000259" key="6">
    <source>
        <dbReference type="Pfam" id="PF00800"/>
    </source>
</evidence>
<evidence type="ECO:0000256" key="1">
    <source>
        <dbReference type="ARBA" id="ARBA00022605"/>
    </source>
</evidence>
<gene>
    <name evidence="7" type="ORF">HUJ06_024949</name>
</gene>
<dbReference type="InterPro" id="IPR045865">
    <property type="entry name" value="ACT-like_dom_sf"/>
</dbReference>
<comment type="pathway">
    <text evidence="5">Amino-acid biosynthesis.</text>
</comment>
<evidence type="ECO:0000256" key="2">
    <source>
        <dbReference type="ARBA" id="ARBA00023141"/>
    </source>
</evidence>
<feature type="domain" description="Prephenate dehydratase" evidence="6">
    <location>
        <begin position="88"/>
        <end position="156"/>
    </location>
</feature>